<evidence type="ECO:0000256" key="1">
    <source>
        <dbReference type="ARBA" id="ARBA00000971"/>
    </source>
</evidence>
<dbReference type="EMBL" id="RKLR01000029">
    <property type="protein sequence ID" value="MBX0326033.1"/>
    <property type="molecule type" value="Genomic_DNA"/>
</dbReference>
<evidence type="ECO:0000256" key="2">
    <source>
        <dbReference type="ARBA" id="ARBA00004496"/>
    </source>
</evidence>
<keyword evidence="7 8" id="KW-0413">Isomerase</keyword>
<dbReference type="Pfam" id="PF00254">
    <property type="entry name" value="FKBP_C"/>
    <property type="match status" value="1"/>
</dbReference>
<dbReference type="PANTHER" id="PTHR47861">
    <property type="entry name" value="FKBP-TYPE PEPTIDYL-PROLYL CIS-TRANS ISOMERASE SLYD"/>
    <property type="match status" value="1"/>
</dbReference>
<dbReference type="AlphaFoldDB" id="A0AAW4PWD7"/>
<evidence type="ECO:0000256" key="4">
    <source>
        <dbReference type="ARBA" id="ARBA00022490"/>
    </source>
</evidence>
<dbReference type="EC" id="5.2.1.8" evidence="9"/>
<dbReference type="InterPro" id="IPR001179">
    <property type="entry name" value="PPIase_FKBP_dom"/>
</dbReference>
<feature type="domain" description="PPIase FKBP-type" evidence="10">
    <location>
        <begin position="6"/>
        <end position="86"/>
    </location>
</feature>
<comment type="caution">
    <text evidence="11">The sequence shown here is derived from an EMBL/GenBank/DDBJ whole genome shotgun (WGS) entry which is preliminary data.</text>
</comment>
<comment type="subcellular location">
    <subcellularLocation>
        <location evidence="2">Cytoplasm</location>
    </subcellularLocation>
</comment>
<accession>A0AAW4PWD7</accession>
<dbReference type="SUPFAM" id="SSF54534">
    <property type="entry name" value="FKBP-like"/>
    <property type="match status" value="1"/>
</dbReference>
<evidence type="ECO:0000313" key="11">
    <source>
        <dbReference type="EMBL" id="MBX0326033.1"/>
    </source>
</evidence>
<dbReference type="GO" id="GO:0005737">
    <property type="term" value="C:cytoplasm"/>
    <property type="evidence" value="ECO:0007669"/>
    <property type="project" value="UniProtKB-SubCell"/>
</dbReference>
<protein>
    <recommendedName>
        <fullName evidence="9">Peptidyl-prolyl cis-trans isomerase</fullName>
        <ecNumber evidence="9">5.2.1.8</ecNumber>
    </recommendedName>
</protein>
<keyword evidence="6" id="KW-0143">Chaperone</keyword>
<dbReference type="GO" id="GO:0042026">
    <property type="term" value="P:protein refolding"/>
    <property type="evidence" value="ECO:0007669"/>
    <property type="project" value="UniProtKB-ARBA"/>
</dbReference>
<keyword evidence="4" id="KW-0963">Cytoplasm</keyword>
<organism evidence="11 12">
    <name type="scientific">Haloarcula rubra</name>
    <dbReference type="NCBI Taxonomy" id="2487747"/>
    <lineage>
        <taxon>Archaea</taxon>
        <taxon>Methanobacteriati</taxon>
        <taxon>Methanobacteriota</taxon>
        <taxon>Stenosarchaea group</taxon>
        <taxon>Halobacteria</taxon>
        <taxon>Halobacteriales</taxon>
        <taxon>Haloarculaceae</taxon>
        <taxon>Haloarcula</taxon>
    </lineage>
</organism>
<evidence type="ECO:0000256" key="8">
    <source>
        <dbReference type="PROSITE-ProRule" id="PRU00277"/>
    </source>
</evidence>
<dbReference type="GO" id="GO:0003755">
    <property type="term" value="F:peptidyl-prolyl cis-trans isomerase activity"/>
    <property type="evidence" value="ECO:0007669"/>
    <property type="project" value="UniProtKB-UniRule"/>
</dbReference>
<evidence type="ECO:0000256" key="6">
    <source>
        <dbReference type="ARBA" id="ARBA00023186"/>
    </source>
</evidence>
<evidence type="ECO:0000256" key="3">
    <source>
        <dbReference type="ARBA" id="ARBA00006577"/>
    </source>
</evidence>
<evidence type="ECO:0000313" key="12">
    <source>
        <dbReference type="Proteomes" id="UP001430377"/>
    </source>
</evidence>
<dbReference type="Proteomes" id="UP001430377">
    <property type="component" value="Unassembled WGS sequence"/>
</dbReference>
<evidence type="ECO:0000256" key="7">
    <source>
        <dbReference type="ARBA" id="ARBA00023235"/>
    </source>
</evidence>
<dbReference type="Gene3D" id="3.10.50.40">
    <property type="match status" value="1"/>
</dbReference>
<dbReference type="PROSITE" id="PS50059">
    <property type="entry name" value="FKBP_PPIASE"/>
    <property type="match status" value="1"/>
</dbReference>
<reference evidence="11 12" key="1">
    <citation type="submission" date="2021-06" db="EMBL/GenBank/DDBJ databases">
        <title>Halomicroarcula sp. a new haloarchaeum isolated from saline soil.</title>
        <authorList>
            <person name="Duran-Viseras A."/>
            <person name="Sanchez-Porro C."/>
            <person name="Ventosa A."/>
        </authorList>
    </citation>
    <scope>NUCLEOTIDE SEQUENCE [LARGE SCALE GENOMIC DNA]</scope>
    <source>
        <strain evidence="11 12">F13</strain>
    </source>
</reference>
<keyword evidence="5 8" id="KW-0697">Rotamase</keyword>
<keyword evidence="12" id="KW-1185">Reference proteome</keyword>
<evidence type="ECO:0000259" key="10">
    <source>
        <dbReference type="PROSITE" id="PS50059"/>
    </source>
</evidence>
<comment type="catalytic activity">
    <reaction evidence="1 8 9">
        <text>[protein]-peptidylproline (omega=180) = [protein]-peptidylproline (omega=0)</text>
        <dbReference type="Rhea" id="RHEA:16237"/>
        <dbReference type="Rhea" id="RHEA-COMP:10747"/>
        <dbReference type="Rhea" id="RHEA-COMP:10748"/>
        <dbReference type="ChEBI" id="CHEBI:83833"/>
        <dbReference type="ChEBI" id="CHEBI:83834"/>
        <dbReference type="EC" id="5.2.1.8"/>
    </reaction>
</comment>
<dbReference type="PANTHER" id="PTHR47861:SF3">
    <property type="entry name" value="FKBP-TYPE PEPTIDYL-PROLYL CIS-TRANS ISOMERASE SLYD"/>
    <property type="match status" value="1"/>
</dbReference>
<dbReference type="RefSeq" id="WP_220620884.1">
    <property type="nucleotide sequence ID" value="NZ_RKLR01000029.1"/>
</dbReference>
<dbReference type="InterPro" id="IPR046357">
    <property type="entry name" value="PPIase_dom_sf"/>
</dbReference>
<sequence>MTITDGDVVSLEYTGRLDDGTVFETSRREVAEETGVIEEQPGREYDPLTVEVGDSDVIDGLEEALYDLEEGTTTTVTIPPASAYGEWSEADVQEISASEFDEMIGDQDAQEGAFIQTQIGLGEIVDIGDEVVTLDFNHQLAGETLEFEIEILDVDSS</sequence>
<gene>
    <name evidence="11" type="ORF">EGH21_23760</name>
</gene>
<comment type="similarity">
    <text evidence="3 9">Belongs to the FKBP-type PPIase family.</text>
</comment>
<name>A0AAW4PWD7_9EURY</name>
<evidence type="ECO:0000256" key="9">
    <source>
        <dbReference type="RuleBase" id="RU003915"/>
    </source>
</evidence>
<proteinExistence type="inferred from homology"/>
<evidence type="ECO:0000256" key="5">
    <source>
        <dbReference type="ARBA" id="ARBA00023110"/>
    </source>
</evidence>